<evidence type="ECO:0000313" key="1">
    <source>
        <dbReference type="EMBL" id="MEJ1154864.1"/>
    </source>
</evidence>
<organism evidence="1 2">
    <name type="scientific">Microbacterium marmarense</name>
    <dbReference type="NCBI Taxonomy" id="3122051"/>
    <lineage>
        <taxon>Bacteria</taxon>
        <taxon>Bacillati</taxon>
        <taxon>Actinomycetota</taxon>
        <taxon>Actinomycetes</taxon>
        <taxon>Micrococcales</taxon>
        <taxon>Microbacteriaceae</taxon>
        <taxon>Microbacterium</taxon>
    </lineage>
</organism>
<dbReference type="EMBL" id="JBBDGL010000001">
    <property type="protein sequence ID" value="MEJ1154864.1"/>
    <property type="molecule type" value="Genomic_DNA"/>
</dbReference>
<protein>
    <submittedName>
        <fullName evidence="1">Amino acid deaminase</fullName>
    </submittedName>
</protein>
<name>A0ABU8LTL9_9MICO</name>
<dbReference type="RefSeq" id="WP_337337291.1">
    <property type="nucleotide sequence ID" value="NZ_JBBDGL010000001.1"/>
</dbReference>
<accession>A0ABU8LTL9</accession>
<reference evidence="1 2" key="1">
    <citation type="submission" date="2024-02" db="EMBL/GenBank/DDBJ databases">
        <authorList>
            <person name="Saticioglu I.B."/>
        </authorList>
    </citation>
    <scope>NUCLEOTIDE SEQUENCE [LARGE SCALE GENOMIC DNA]</scope>
    <source>
        <strain evidence="1 2">Mu-86</strain>
    </source>
</reference>
<comment type="caution">
    <text evidence="1">The sequence shown here is derived from an EMBL/GenBank/DDBJ whole genome shotgun (WGS) entry which is preliminary data.</text>
</comment>
<sequence>MCELRATVSPVRWWLVIDALHAAAHQSERDAVAALDEHSWLGAAIDADVAARRFAEWGSSTVIDENVGAAVIGRELFDALHDRAQLQAQWPVGNAGVLHVYGYLLSTVETPYGLKRDRWMDGHLAVACGLPADAFVPWASPRTLLERVGDAAHSVLARAECVRHAGGATLALERAVESGEWALVYSVDGLLVTAFPVASADPVLAEWDSEPQRLRWNGVR</sequence>
<evidence type="ECO:0000313" key="2">
    <source>
        <dbReference type="Proteomes" id="UP001368654"/>
    </source>
</evidence>
<proteinExistence type="predicted"/>
<gene>
    <name evidence="1" type="ORF">WDU96_04510</name>
</gene>
<keyword evidence="2" id="KW-1185">Reference proteome</keyword>
<dbReference type="Proteomes" id="UP001368654">
    <property type="component" value="Unassembled WGS sequence"/>
</dbReference>